<evidence type="ECO:0000256" key="3">
    <source>
        <dbReference type="ARBA" id="ARBA00023125"/>
    </source>
</evidence>
<dbReference type="EMBL" id="NPDZ01000003">
    <property type="protein sequence ID" value="PJZ74018.1"/>
    <property type="molecule type" value="Genomic_DNA"/>
</dbReference>
<dbReference type="Gene3D" id="1.10.150.130">
    <property type="match status" value="1"/>
</dbReference>
<protein>
    <submittedName>
        <fullName evidence="9">Integrase</fullName>
    </submittedName>
</protein>
<dbReference type="InterPro" id="IPR002104">
    <property type="entry name" value="Integrase_catalytic"/>
</dbReference>
<dbReference type="GO" id="GO:0015074">
    <property type="term" value="P:DNA integration"/>
    <property type="evidence" value="ECO:0007669"/>
    <property type="project" value="UniProtKB-KW"/>
</dbReference>
<evidence type="ECO:0000313" key="8">
    <source>
        <dbReference type="EMBL" id="PJZ70809.1"/>
    </source>
</evidence>
<evidence type="ECO:0000259" key="6">
    <source>
        <dbReference type="PROSITE" id="PS51898"/>
    </source>
</evidence>
<dbReference type="GO" id="GO:0003677">
    <property type="term" value="F:DNA binding"/>
    <property type="evidence" value="ECO:0007669"/>
    <property type="project" value="UniProtKB-UniRule"/>
</dbReference>
<dbReference type="AlphaFoldDB" id="A0A2M9ZPL3"/>
<dbReference type="EMBL" id="NPDY01000002">
    <property type="protein sequence ID" value="PJZ70809.1"/>
    <property type="molecule type" value="Genomic_DNA"/>
</dbReference>
<dbReference type="Proteomes" id="UP000231990">
    <property type="component" value="Unassembled WGS sequence"/>
</dbReference>
<dbReference type="InterPro" id="IPR044068">
    <property type="entry name" value="CB"/>
</dbReference>
<dbReference type="InterPro" id="IPR010998">
    <property type="entry name" value="Integrase_recombinase_N"/>
</dbReference>
<dbReference type="InterPro" id="IPR004107">
    <property type="entry name" value="Integrase_SAM-like_N"/>
</dbReference>
<feature type="domain" description="Tyr recombinase" evidence="6">
    <location>
        <begin position="168"/>
        <end position="341"/>
    </location>
</feature>
<evidence type="ECO:0000313" key="11">
    <source>
        <dbReference type="Proteomes" id="UP000231990"/>
    </source>
</evidence>
<dbReference type="GO" id="GO:0006310">
    <property type="term" value="P:DNA recombination"/>
    <property type="evidence" value="ECO:0007669"/>
    <property type="project" value="UniProtKB-KW"/>
</dbReference>
<dbReference type="Gene3D" id="1.10.443.10">
    <property type="entry name" value="Intergrase catalytic core"/>
    <property type="match status" value="2"/>
</dbReference>
<gene>
    <name evidence="8" type="ORF">CH360_04670</name>
    <name evidence="9" type="ORF">CH373_07815</name>
</gene>
<dbReference type="Proteomes" id="UP000231962">
    <property type="component" value="Unassembled WGS sequence"/>
</dbReference>
<dbReference type="InterPro" id="IPR050090">
    <property type="entry name" value="Tyrosine_recombinase_XerCD"/>
</dbReference>
<dbReference type="Pfam" id="PF00589">
    <property type="entry name" value="Phage_integrase"/>
    <property type="match status" value="1"/>
</dbReference>
<feature type="domain" description="Core-binding (CB)" evidence="7">
    <location>
        <begin position="55"/>
        <end position="148"/>
    </location>
</feature>
<accession>A0A2M9ZPL3</accession>
<comment type="caution">
    <text evidence="9">The sequence shown here is derived from an EMBL/GenBank/DDBJ whole genome shotgun (WGS) entry which is preliminary data.</text>
</comment>
<keyword evidence="10" id="KW-1185">Reference proteome</keyword>
<name>A0A2M9ZPL3_9LEPT</name>
<evidence type="ECO:0000256" key="4">
    <source>
        <dbReference type="ARBA" id="ARBA00023172"/>
    </source>
</evidence>
<organism evidence="9 11">
    <name type="scientific">Leptospira perolatii</name>
    <dbReference type="NCBI Taxonomy" id="2023191"/>
    <lineage>
        <taxon>Bacteria</taxon>
        <taxon>Pseudomonadati</taxon>
        <taxon>Spirochaetota</taxon>
        <taxon>Spirochaetia</taxon>
        <taxon>Leptospirales</taxon>
        <taxon>Leptospiraceae</taxon>
        <taxon>Leptospira</taxon>
    </lineage>
</organism>
<dbReference type="PROSITE" id="PS51900">
    <property type="entry name" value="CB"/>
    <property type="match status" value="1"/>
</dbReference>
<dbReference type="InterPro" id="IPR013762">
    <property type="entry name" value="Integrase-like_cat_sf"/>
</dbReference>
<dbReference type="PROSITE" id="PS51898">
    <property type="entry name" value="TYR_RECOMBINASE"/>
    <property type="match status" value="1"/>
</dbReference>
<dbReference type="PANTHER" id="PTHR30349">
    <property type="entry name" value="PHAGE INTEGRASE-RELATED"/>
    <property type="match status" value="1"/>
</dbReference>
<proteinExistence type="inferred from homology"/>
<evidence type="ECO:0000256" key="2">
    <source>
        <dbReference type="ARBA" id="ARBA00022908"/>
    </source>
</evidence>
<dbReference type="OrthoDB" id="341301at2"/>
<keyword evidence="4" id="KW-0233">DNA recombination</keyword>
<sequence>MDFPTIHIHKKWIAGRLFAIVRFPYDARIVKEVRRFAFARWDSQKKVWMIPYSESVFSEFISRYGSYIEAEPEFLLIPLKTELYRRNYSRKTERSYFYHNLIFLRKLNLHPYRITESDLSSYLDGFLHEKRVSSVTIRSILQAFKFYYNSVLNKDFLKRYSSPKKEKRIPQALSRKEVRAMIDVTINPKHKLLLSICYGTGLRVGELVNLKGSDIDWERRSVRVRRGKGMKDRFTILPSFCKSLLTNAIDLSGPDRWIFPGQIPGSHLSVRTAEKVFEISKVRAKIKKSVSIHDLRHAFAIHLLESGTSIKLIQNLLGHASVRTTEIYARITDPTLALVKSPLDF</sequence>
<evidence type="ECO:0000256" key="1">
    <source>
        <dbReference type="ARBA" id="ARBA00008857"/>
    </source>
</evidence>
<evidence type="ECO:0000313" key="10">
    <source>
        <dbReference type="Proteomes" id="UP000231962"/>
    </source>
</evidence>
<dbReference type="InterPro" id="IPR011010">
    <property type="entry name" value="DNA_brk_join_enz"/>
</dbReference>
<dbReference type="Pfam" id="PF13495">
    <property type="entry name" value="Phage_int_SAM_4"/>
    <property type="match status" value="1"/>
</dbReference>
<dbReference type="SUPFAM" id="SSF56349">
    <property type="entry name" value="DNA breaking-rejoining enzymes"/>
    <property type="match status" value="1"/>
</dbReference>
<comment type="similarity">
    <text evidence="1">Belongs to the 'phage' integrase family.</text>
</comment>
<dbReference type="RefSeq" id="WP_100712815.1">
    <property type="nucleotide sequence ID" value="NZ_NPDY01000002.1"/>
</dbReference>
<reference evidence="10 11" key="1">
    <citation type="submission" date="2017-07" db="EMBL/GenBank/DDBJ databases">
        <title>Leptospira spp. isolated from tropical soils.</title>
        <authorList>
            <person name="Thibeaux R."/>
            <person name="Iraola G."/>
            <person name="Ferres I."/>
            <person name="Bierque E."/>
            <person name="Girault D."/>
            <person name="Soupe-Gilbert M.-E."/>
            <person name="Picardeau M."/>
            <person name="Goarant C."/>
        </authorList>
    </citation>
    <scope>NUCLEOTIDE SEQUENCE [LARGE SCALE GENOMIC DNA]</scope>
    <source>
        <strain evidence="9 11">FH1-B-B1</strain>
        <strain evidence="8 10">FH1-B-C1</strain>
    </source>
</reference>
<keyword evidence="3 5" id="KW-0238">DNA-binding</keyword>
<evidence type="ECO:0000256" key="5">
    <source>
        <dbReference type="PROSITE-ProRule" id="PRU01248"/>
    </source>
</evidence>
<evidence type="ECO:0000313" key="9">
    <source>
        <dbReference type="EMBL" id="PJZ74018.1"/>
    </source>
</evidence>
<keyword evidence="2" id="KW-0229">DNA integration</keyword>
<evidence type="ECO:0000259" key="7">
    <source>
        <dbReference type="PROSITE" id="PS51900"/>
    </source>
</evidence>
<dbReference type="PANTHER" id="PTHR30349:SF64">
    <property type="entry name" value="PROPHAGE INTEGRASE INTD-RELATED"/>
    <property type="match status" value="1"/>
</dbReference>